<name>A0A6P1PVT3_9GAMM</name>
<comment type="subcellular location">
    <subcellularLocation>
        <location evidence="1">Cell inner membrane</location>
        <topology evidence="1">Single-pass membrane protein</topology>
    </subcellularLocation>
</comment>
<gene>
    <name evidence="11" type="primary">gspH</name>
    <name evidence="11" type="ORF">C7M51_00482</name>
</gene>
<evidence type="ECO:0000256" key="9">
    <source>
        <dbReference type="ARBA" id="ARBA00030775"/>
    </source>
</evidence>
<dbReference type="AlphaFoldDB" id="A0A6P1PVT3"/>
<keyword evidence="12" id="KW-1185">Reference proteome</keyword>
<evidence type="ECO:0000256" key="3">
    <source>
        <dbReference type="ARBA" id="ARBA00022475"/>
    </source>
</evidence>
<evidence type="ECO:0000256" key="6">
    <source>
        <dbReference type="ARBA" id="ARBA00022692"/>
    </source>
</evidence>
<dbReference type="Proteomes" id="UP000464053">
    <property type="component" value="Chromosome"/>
</dbReference>
<evidence type="ECO:0000313" key="12">
    <source>
        <dbReference type="Proteomes" id="UP000464053"/>
    </source>
</evidence>
<protein>
    <recommendedName>
        <fullName evidence="2">Type II secretion system protein H</fullName>
    </recommendedName>
    <alternativeName>
        <fullName evidence="9">General secretion pathway protein H</fullName>
    </alternativeName>
</protein>
<dbReference type="SUPFAM" id="SSF54523">
    <property type="entry name" value="Pili subunits"/>
    <property type="match status" value="1"/>
</dbReference>
<keyword evidence="7 10" id="KW-1133">Transmembrane helix</keyword>
<sequence>MTTSTIWTKTANQCGFTLLELMLVLLLLSLGTTLVVANNLSGRYQAAQEGARLVEILNALANKAALDGRAYGLWVSNHRWQLMEWRARDWHDFSLPGRGGTQTLPAEWRLLLSTPDAQANGNAPQVLLLPGGEITPFRLRYLYRESLQAEIAVNEEGRVALSEASNDAL</sequence>
<dbReference type="EMBL" id="CP028271">
    <property type="protein sequence ID" value="QHM70221.1"/>
    <property type="molecule type" value="Genomic_DNA"/>
</dbReference>
<proteinExistence type="predicted"/>
<keyword evidence="8 10" id="KW-0472">Membrane</keyword>
<keyword evidence="4" id="KW-0488">Methylation</keyword>
<dbReference type="Gene3D" id="3.55.40.10">
    <property type="entry name" value="minor pseudopilin epsh domain"/>
    <property type="match status" value="1"/>
</dbReference>
<dbReference type="InterPro" id="IPR012902">
    <property type="entry name" value="N_methyl_site"/>
</dbReference>
<evidence type="ECO:0000313" key="11">
    <source>
        <dbReference type="EMBL" id="QHM70221.1"/>
    </source>
</evidence>
<evidence type="ECO:0000256" key="10">
    <source>
        <dbReference type="SAM" id="Phobius"/>
    </source>
</evidence>
<dbReference type="KEGG" id="mint:C7M51_00482"/>
<dbReference type="InterPro" id="IPR049875">
    <property type="entry name" value="TypeII_GspH"/>
</dbReference>
<keyword evidence="5" id="KW-0997">Cell inner membrane</keyword>
<evidence type="ECO:0000256" key="5">
    <source>
        <dbReference type="ARBA" id="ARBA00022519"/>
    </source>
</evidence>
<evidence type="ECO:0000256" key="1">
    <source>
        <dbReference type="ARBA" id="ARBA00004377"/>
    </source>
</evidence>
<dbReference type="InterPro" id="IPR045584">
    <property type="entry name" value="Pilin-like"/>
</dbReference>
<evidence type="ECO:0000256" key="4">
    <source>
        <dbReference type="ARBA" id="ARBA00022481"/>
    </source>
</evidence>
<organism evidence="11 12">
    <name type="scientific">Mixta intestinalis</name>
    <dbReference type="NCBI Taxonomy" id="1615494"/>
    <lineage>
        <taxon>Bacteria</taxon>
        <taxon>Pseudomonadati</taxon>
        <taxon>Pseudomonadota</taxon>
        <taxon>Gammaproteobacteria</taxon>
        <taxon>Enterobacterales</taxon>
        <taxon>Erwiniaceae</taxon>
        <taxon>Mixta</taxon>
    </lineage>
</organism>
<accession>A0A6P1PVT3</accession>
<evidence type="ECO:0000256" key="7">
    <source>
        <dbReference type="ARBA" id="ARBA00022989"/>
    </source>
</evidence>
<keyword evidence="3" id="KW-1003">Cell membrane</keyword>
<dbReference type="GO" id="GO:0005886">
    <property type="term" value="C:plasma membrane"/>
    <property type="evidence" value="ECO:0007669"/>
    <property type="project" value="UniProtKB-SubCell"/>
</dbReference>
<evidence type="ECO:0000256" key="2">
    <source>
        <dbReference type="ARBA" id="ARBA00021549"/>
    </source>
</evidence>
<reference evidence="11 12" key="1">
    <citation type="submission" date="2018-03" db="EMBL/GenBank/DDBJ databases">
        <title>Pantoea intestinalis SRCM103226 isolated form the mealworm.</title>
        <authorList>
            <person name="Jeong D.-Y."/>
            <person name="Kim J.W."/>
        </authorList>
    </citation>
    <scope>NUCLEOTIDE SEQUENCE [LARGE SCALE GENOMIC DNA]</scope>
    <source>
        <strain evidence="11 12">SRCM103226</strain>
    </source>
</reference>
<dbReference type="GO" id="GO:0015628">
    <property type="term" value="P:protein secretion by the type II secretion system"/>
    <property type="evidence" value="ECO:0007669"/>
    <property type="project" value="InterPro"/>
</dbReference>
<feature type="transmembrane region" description="Helical" evidence="10">
    <location>
        <begin position="16"/>
        <end position="37"/>
    </location>
</feature>
<dbReference type="GO" id="GO:0015627">
    <property type="term" value="C:type II protein secretion system complex"/>
    <property type="evidence" value="ECO:0007669"/>
    <property type="project" value="InterPro"/>
</dbReference>
<keyword evidence="6 10" id="KW-0812">Transmembrane</keyword>
<dbReference type="NCBIfam" id="TIGR02532">
    <property type="entry name" value="IV_pilin_GFxxxE"/>
    <property type="match status" value="1"/>
</dbReference>
<dbReference type="NCBIfam" id="TIGR01708">
    <property type="entry name" value="typeII_sec_gspH"/>
    <property type="match status" value="1"/>
</dbReference>
<dbReference type="InterPro" id="IPR002416">
    <property type="entry name" value="T2SS_protein-GspH"/>
</dbReference>
<dbReference type="PRINTS" id="PR00885">
    <property type="entry name" value="BCTERIALGSPH"/>
</dbReference>
<evidence type="ECO:0000256" key="8">
    <source>
        <dbReference type="ARBA" id="ARBA00023136"/>
    </source>
</evidence>
<dbReference type="Pfam" id="PF07963">
    <property type="entry name" value="N_methyl"/>
    <property type="match status" value="1"/>
</dbReference>